<dbReference type="PROSITE" id="PS50853">
    <property type="entry name" value="FN3"/>
    <property type="match status" value="2"/>
</dbReference>
<dbReference type="Proteomes" id="UP000318720">
    <property type="component" value="Unassembled WGS sequence"/>
</dbReference>
<dbReference type="SUPFAM" id="SSF49265">
    <property type="entry name" value="Fibronectin type III"/>
    <property type="match status" value="2"/>
</dbReference>
<dbReference type="InterPro" id="IPR011658">
    <property type="entry name" value="PA14_dom"/>
</dbReference>
<dbReference type="InterPro" id="IPR036116">
    <property type="entry name" value="FN3_sf"/>
</dbReference>
<dbReference type="AlphaFoldDB" id="A0AAE9AW79"/>
<dbReference type="SMART" id="SM00758">
    <property type="entry name" value="PA14"/>
    <property type="match status" value="1"/>
</dbReference>
<sequence>MTPARRTTAVATTAVVLATAGTLLTTAPAANAAVTCASPVFKRQFYANTGFSGTPKKTDCDSAINENWGAGAPASGLPSNNFGVRWTVTRDFGSGGPFTFTAAAQDGIRVYVDGKRKIDLWKNVSSTQTKTLNLTIPSGKHTLRVDYVNWTGSANVKFTYAPRTSATVDKVKPLAPKGISVAYGKATNKARLTWAKNAEMDLAGYRVYRRLSTASTWTKVGTTTATSTTAYTDSPPATGKSYVYEVRAYDKAGNTSTGSADLSVTAITLATPTGLTATGADAGIAVSWQPVAGAVKYRLAHDDSGAYTTVTGTSYTDSSVARSVYRSYKVAAVDASGHVSAYSAVTAQVRRPVAAPYGMVASAASGTGVYRLYVNWTVNTATGGAYDTFHVYRSTSLPVDTTAEPFVCDDLSYNIGDDERGYSCRDEQVAPATTYHYVVKGVDDTGTESLPSATVSVATPTPDTTAPAPVTGLTATPTKYGIELDWADNAESDVVRYVVYRGVPAGDGDGQSCGSLGQIGTAFKSQYTHLTLPDGGRNCYLVDAVDDAGNSAYTATGQATTVHVTELDVRPSVASPTEPPVTVNGFYDTSFGRVELSWNVRYPYDTNKYYVYRWNPATQAYEKLTTTPLTTKRYFDTTAEPGTTHFYWVTVAYTNGESEPGSTYVIRQP</sequence>
<evidence type="ECO:0000259" key="4">
    <source>
        <dbReference type="PROSITE" id="PS50853"/>
    </source>
</evidence>
<evidence type="ECO:0000256" key="1">
    <source>
        <dbReference type="ARBA" id="ARBA00023295"/>
    </source>
</evidence>
<dbReference type="InterPro" id="IPR013783">
    <property type="entry name" value="Ig-like_fold"/>
</dbReference>
<dbReference type="GO" id="GO:0000272">
    <property type="term" value="P:polysaccharide catabolic process"/>
    <property type="evidence" value="ECO:0007669"/>
    <property type="project" value="UniProtKB-KW"/>
</dbReference>
<feature type="domain" description="Fibronectin type-III" evidence="4">
    <location>
        <begin position="175"/>
        <end position="271"/>
    </location>
</feature>
<reference evidence="6 7" key="1">
    <citation type="submission" date="2019-03" db="EMBL/GenBank/DDBJ databases">
        <title>Comparative genomic analyses of the sweetpotato soil rot pathogen, Streptomyces ipomoeae.</title>
        <authorList>
            <person name="Ruschel Soares N."/>
            <person name="Badger J.H."/>
            <person name="Huguet-Tapia J.C."/>
            <person name="Clark C.A."/>
            <person name="Pettis G.S."/>
        </authorList>
    </citation>
    <scope>NUCLEOTIDE SEQUENCE [LARGE SCALE GENOMIC DNA]</scope>
    <source>
        <strain evidence="6 7">88-35</strain>
    </source>
</reference>
<dbReference type="SUPFAM" id="SSF56988">
    <property type="entry name" value="Anthrax protective antigen"/>
    <property type="match status" value="1"/>
</dbReference>
<evidence type="ECO:0000259" key="5">
    <source>
        <dbReference type="PROSITE" id="PS51820"/>
    </source>
</evidence>
<dbReference type="InterPro" id="IPR037524">
    <property type="entry name" value="PA14/GLEYA"/>
</dbReference>
<feature type="signal peptide" evidence="3">
    <location>
        <begin position="1"/>
        <end position="32"/>
    </location>
</feature>
<dbReference type="RefSeq" id="WP_063747284.1">
    <property type="nucleotide sequence ID" value="NZ_JARAVA010000327.1"/>
</dbReference>
<accession>A0AAE9AW79</accession>
<keyword evidence="2" id="KW-0119">Carbohydrate metabolism</keyword>
<keyword evidence="2" id="KW-0624">Polysaccharide degradation</keyword>
<comment type="caution">
    <text evidence="6">The sequence shown here is derived from an EMBL/GenBank/DDBJ whole genome shotgun (WGS) entry which is preliminary data.</text>
</comment>
<dbReference type="PROSITE" id="PS51820">
    <property type="entry name" value="PA14"/>
    <property type="match status" value="1"/>
</dbReference>
<dbReference type="GO" id="GO:0016798">
    <property type="term" value="F:hydrolase activity, acting on glycosyl bonds"/>
    <property type="evidence" value="ECO:0007669"/>
    <property type="project" value="UniProtKB-KW"/>
</dbReference>
<organism evidence="6 7">
    <name type="scientific">Streptomyces ipomoeae</name>
    <dbReference type="NCBI Taxonomy" id="103232"/>
    <lineage>
        <taxon>Bacteria</taxon>
        <taxon>Bacillati</taxon>
        <taxon>Actinomycetota</taxon>
        <taxon>Actinomycetes</taxon>
        <taxon>Kitasatosporales</taxon>
        <taxon>Streptomycetaceae</taxon>
        <taxon>Streptomyces</taxon>
    </lineage>
</organism>
<evidence type="ECO:0000313" key="6">
    <source>
        <dbReference type="EMBL" id="TQE16021.1"/>
    </source>
</evidence>
<dbReference type="Pfam" id="PF07691">
    <property type="entry name" value="PA14"/>
    <property type="match status" value="1"/>
</dbReference>
<feature type="domain" description="PA14" evidence="5">
    <location>
        <begin position="36"/>
        <end position="176"/>
    </location>
</feature>
<dbReference type="EMBL" id="SPAZ01000358">
    <property type="protein sequence ID" value="TQE16021.1"/>
    <property type="molecule type" value="Genomic_DNA"/>
</dbReference>
<evidence type="ECO:0000256" key="3">
    <source>
        <dbReference type="SAM" id="SignalP"/>
    </source>
</evidence>
<dbReference type="InterPro" id="IPR003961">
    <property type="entry name" value="FN3_dom"/>
</dbReference>
<dbReference type="Gene3D" id="2.60.40.10">
    <property type="entry name" value="Immunoglobulins"/>
    <property type="match status" value="5"/>
</dbReference>
<gene>
    <name evidence="6" type="ORF">Sipo8835_44045</name>
</gene>
<keyword evidence="1" id="KW-0378">Hydrolase</keyword>
<name>A0AAE9AW79_9ACTN</name>
<feature type="domain" description="Fibronectin type-III" evidence="4">
    <location>
        <begin position="579"/>
        <end position="669"/>
    </location>
</feature>
<evidence type="ECO:0000256" key="2">
    <source>
        <dbReference type="ARBA" id="ARBA00023326"/>
    </source>
</evidence>
<proteinExistence type="predicted"/>
<feature type="chain" id="PRO_5042297764" description="Cellulose 1,4-beta-cellobiosidase" evidence="3">
    <location>
        <begin position="33"/>
        <end position="669"/>
    </location>
</feature>
<dbReference type="SMART" id="SM00060">
    <property type="entry name" value="FN3"/>
    <property type="match status" value="3"/>
</dbReference>
<keyword evidence="3" id="KW-0732">Signal</keyword>
<keyword evidence="1" id="KW-0326">Glycosidase</keyword>
<protein>
    <recommendedName>
        <fullName evidence="8">Cellulose 1,4-beta-cellobiosidase</fullName>
    </recommendedName>
</protein>
<evidence type="ECO:0000313" key="7">
    <source>
        <dbReference type="Proteomes" id="UP000318720"/>
    </source>
</evidence>
<evidence type="ECO:0008006" key="8">
    <source>
        <dbReference type="Google" id="ProtNLM"/>
    </source>
</evidence>